<sequence length="22" mass="2501">PRSRRSRTRRPTTLPGPANAPR</sequence>
<dbReference type="AlphaFoldDB" id="A0A6J4H1U9"/>
<organism evidence="2">
    <name type="scientific">uncultured Acidimicrobiales bacterium</name>
    <dbReference type="NCBI Taxonomy" id="310071"/>
    <lineage>
        <taxon>Bacteria</taxon>
        <taxon>Bacillati</taxon>
        <taxon>Actinomycetota</taxon>
        <taxon>Acidimicrobiia</taxon>
        <taxon>Acidimicrobiales</taxon>
        <taxon>environmental samples</taxon>
    </lineage>
</organism>
<evidence type="ECO:0000313" key="2">
    <source>
        <dbReference type="EMBL" id="CAA9212632.1"/>
    </source>
</evidence>
<feature type="non-terminal residue" evidence="2">
    <location>
        <position position="1"/>
    </location>
</feature>
<gene>
    <name evidence="2" type="ORF">AVDCRST_MAG10-203</name>
</gene>
<proteinExistence type="predicted"/>
<accession>A0A6J4H1U9</accession>
<protein>
    <submittedName>
        <fullName evidence="2">Uncharacterized protein</fullName>
    </submittedName>
</protein>
<feature type="non-terminal residue" evidence="2">
    <location>
        <position position="22"/>
    </location>
</feature>
<evidence type="ECO:0000256" key="1">
    <source>
        <dbReference type="SAM" id="MobiDB-lite"/>
    </source>
</evidence>
<dbReference type="EMBL" id="CADCTB010000014">
    <property type="protein sequence ID" value="CAA9212632.1"/>
    <property type="molecule type" value="Genomic_DNA"/>
</dbReference>
<feature type="region of interest" description="Disordered" evidence="1">
    <location>
        <begin position="1"/>
        <end position="22"/>
    </location>
</feature>
<reference evidence="2" key="1">
    <citation type="submission" date="2020-02" db="EMBL/GenBank/DDBJ databases">
        <authorList>
            <person name="Meier V. D."/>
        </authorList>
    </citation>
    <scope>NUCLEOTIDE SEQUENCE</scope>
    <source>
        <strain evidence="2">AVDCRST_MAG10</strain>
    </source>
</reference>
<feature type="compositionally biased region" description="Basic residues" evidence="1">
    <location>
        <begin position="1"/>
        <end position="10"/>
    </location>
</feature>
<name>A0A6J4H1U9_9ACTN</name>